<comment type="caution">
    <text evidence="2">The sequence shown here is derived from an EMBL/GenBank/DDBJ whole genome shotgun (WGS) entry which is preliminary data.</text>
</comment>
<accession>A0A2T0R1S3</accession>
<dbReference type="OrthoDB" id="3730241at2"/>
<evidence type="ECO:0000313" key="2">
    <source>
        <dbReference type="EMBL" id="PRY13508.1"/>
    </source>
</evidence>
<evidence type="ECO:0008006" key="4">
    <source>
        <dbReference type="Google" id="ProtNLM"/>
    </source>
</evidence>
<dbReference type="AlphaFoldDB" id="A0A2T0R1S3"/>
<evidence type="ECO:0000313" key="3">
    <source>
        <dbReference type="Proteomes" id="UP000238083"/>
    </source>
</evidence>
<name>A0A2T0R1S3_9ACTN</name>
<dbReference type="InterPro" id="IPR047741">
    <property type="entry name" value="DIP1984-like"/>
</dbReference>
<sequence length="153" mass="16739">MKIAEALTERADAQRRVEQLRARVSANARHQEGDEPAEDAAALLVEAGHVLDRLGVLIARINRTNSTVDVGGGTTMTEALAARDVLRLRHGLLTSAADAASGHGMRQLRSELRQVSALPVAGLRRQADEVARDLRELEGRIQQANWTHDLLER</sequence>
<feature type="coiled-coil region" evidence="1">
    <location>
        <begin position="120"/>
        <end position="147"/>
    </location>
</feature>
<keyword evidence="3" id="KW-1185">Reference proteome</keyword>
<evidence type="ECO:0000256" key="1">
    <source>
        <dbReference type="SAM" id="Coils"/>
    </source>
</evidence>
<gene>
    <name evidence="2" type="ORF">CLV37_108178</name>
</gene>
<keyword evidence="1" id="KW-0175">Coiled coil</keyword>
<dbReference type="EMBL" id="PVZF01000008">
    <property type="protein sequence ID" value="PRY13508.1"/>
    <property type="molecule type" value="Genomic_DNA"/>
</dbReference>
<protein>
    <recommendedName>
        <fullName evidence="4">DIP1984 family protein</fullName>
    </recommendedName>
</protein>
<dbReference type="Pfam" id="PF20935">
    <property type="entry name" value="DUF6847"/>
    <property type="match status" value="1"/>
</dbReference>
<reference evidence="2 3" key="1">
    <citation type="submission" date="2018-03" db="EMBL/GenBank/DDBJ databases">
        <title>Genomic Encyclopedia of Archaeal and Bacterial Type Strains, Phase II (KMG-II): from individual species to whole genera.</title>
        <authorList>
            <person name="Goeker M."/>
        </authorList>
    </citation>
    <scope>NUCLEOTIDE SEQUENCE [LARGE SCALE GENOMIC DNA]</scope>
    <source>
        <strain evidence="2 3">DSM 19711</strain>
    </source>
</reference>
<dbReference type="NCBIfam" id="NF038048">
    <property type="entry name" value="DIP1984_fam"/>
    <property type="match status" value="1"/>
</dbReference>
<dbReference type="CDD" id="cd12208">
    <property type="entry name" value="DIP1984-like"/>
    <property type="match status" value="1"/>
</dbReference>
<dbReference type="RefSeq" id="WP_106212348.1">
    <property type="nucleotide sequence ID" value="NZ_PVZF01000008.1"/>
</dbReference>
<proteinExistence type="predicted"/>
<dbReference type="Proteomes" id="UP000238083">
    <property type="component" value="Unassembled WGS sequence"/>
</dbReference>
<dbReference type="Gene3D" id="6.10.320.10">
    <property type="match status" value="1"/>
</dbReference>
<organism evidence="2 3">
    <name type="scientific">Kineococcus rhizosphaerae</name>
    <dbReference type="NCBI Taxonomy" id="559628"/>
    <lineage>
        <taxon>Bacteria</taxon>
        <taxon>Bacillati</taxon>
        <taxon>Actinomycetota</taxon>
        <taxon>Actinomycetes</taxon>
        <taxon>Kineosporiales</taxon>
        <taxon>Kineosporiaceae</taxon>
        <taxon>Kineococcus</taxon>
    </lineage>
</organism>